<protein>
    <submittedName>
        <fullName evidence="1">16S rRNA G966 N2-methylase RsmD</fullName>
    </submittedName>
</protein>
<keyword evidence="2" id="KW-1185">Reference proteome</keyword>
<comment type="caution">
    <text evidence="1">The sequence shown here is derived from an EMBL/GenBank/DDBJ whole genome shotgun (WGS) entry which is preliminary data.</text>
</comment>
<dbReference type="Gene3D" id="3.40.50.150">
    <property type="entry name" value="Vaccinia Virus protein VP39"/>
    <property type="match status" value="1"/>
</dbReference>
<dbReference type="RefSeq" id="WP_209809679.1">
    <property type="nucleotide sequence ID" value="NZ_JAGGKT010000003.1"/>
</dbReference>
<dbReference type="SUPFAM" id="SSF53335">
    <property type="entry name" value="S-adenosyl-L-methionine-dependent methyltransferases"/>
    <property type="match status" value="1"/>
</dbReference>
<dbReference type="Pfam" id="PF04445">
    <property type="entry name" value="SAM_MT"/>
    <property type="match status" value="1"/>
</dbReference>
<dbReference type="PANTHER" id="PTHR36112:SF1">
    <property type="entry name" value="RIBOSOMAL RNA SMALL SUBUNIT METHYLTRANSFERASE J"/>
    <property type="match status" value="1"/>
</dbReference>
<gene>
    <name evidence="1" type="ORF">J2Z37_001585</name>
</gene>
<dbReference type="Proteomes" id="UP001519343">
    <property type="component" value="Unassembled WGS sequence"/>
</dbReference>
<proteinExistence type="predicted"/>
<organism evidence="1 2">
    <name type="scientific">Ammoniphilus resinae</name>
    <dbReference type="NCBI Taxonomy" id="861532"/>
    <lineage>
        <taxon>Bacteria</taxon>
        <taxon>Bacillati</taxon>
        <taxon>Bacillota</taxon>
        <taxon>Bacilli</taxon>
        <taxon>Bacillales</taxon>
        <taxon>Paenibacillaceae</taxon>
        <taxon>Aneurinibacillus group</taxon>
        <taxon>Ammoniphilus</taxon>
    </lineage>
</organism>
<dbReference type="EMBL" id="JAGGKT010000003">
    <property type="protein sequence ID" value="MBP1931584.1"/>
    <property type="molecule type" value="Genomic_DNA"/>
</dbReference>
<dbReference type="InterPro" id="IPR007536">
    <property type="entry name" value="16SrRNA_methylTrfase_J"/>
</dbReference>
<evidence type="ECO:0000313" key="2">
    <source>
        <dbReference type="Proteomes" id="UP001519343"/>
    </source>
</evidence>
<dbReference type="InterPro" id="IPR029063">
    <property type="entry name" value="SAM-dependent_MTases_sf"/>
</dbReference>
<reference evidence="1 2" key="1">
    <citation type="submission" date="2021-03" db="EMBL/GenBank/DDBJ databases">
        <title>Genomic Encyclopedia of Type Strains, Phase IV (KMG-IV): sequencing the most valuable type-strain genomes for metagenomic binning, comparative biology and taxonomic classification.</title>
        <authorList>
            <person name="Goeker M."/>
        </authorList>
    </citation>
    <scope>NUCLEOTIDE SEQUENCE [LARGE SCALE GENOMIC DNA]</scope>
    <source>
        <strain evidence="1 2">DSM 24738</strain>
    </source>
</reference>
<name>A0ABS4GMW7_9BACL</name>
<dbReference type="PANTHER" id="PTHR36112">
    <property type="entry name" value="RIBOSOMAL RNA SMALL SUBUNIT METHYLTRANSFERASE J"/>
    <property type="match status" value="1"/>
</dbReference>
<accession>A0ABS4GMW7</accession>
<evidence type="ECO:0000313" key="1">
    <source>
        <dbReference type="EMBL" id="MBP1931584.1"/>
    </source>
</evidence>
<sequence length="257" mass="28825">MIVTTSQKVNDMLLTKAKNIAVELSVPFVERDGRSIESLYRIWNEERVLVVSSGGIKWHIKGANQPLFFHPGLSVVRIKRLLRGDNDIMIQTCQLMPGNSFLDCTLGLAADSIVASFIVGEKGKVVGLESEPMIAYLVAEGLKEIQLFPELDQAARRISVSSGDHLLQLSQMRDNSFDVVYFDPMFRHGTQQSSSLQSLRQFANWAPLTMAAIDEAKRVAKRRVVLKEKKDSGEFDRLGFSIIVREHMDVAYGVIEK</sequence>